<dbReference type="Pfam" id="PF01597">
    <property type="entry name" value="GCV_H"/>
    <property type="match status" value="1"/>
</dbReference>
<dbReference type="HAMAP" id="MF_00272">
    <property type="entry name" value="GcvH"/>
    <property type="match status" value="1"/>
</dbReference>
<sequence length="128" mass="14208">MKFPDDLYYTKDHEWARIEGDIATVGITDFAQGELGDVVFVELPEQGKALNSEESFAVVESVKTVSDLYSPFSGEVTEVNTGLEDQPELVNQSPYEKGWIIRLKLSNPSETGKLMNAADYQNMIKKGG</sequence>
<evidence type="ECO:0000256" key="1">
    <source>
        <dbReference type="ARBA" id="ARBA00009249"/>
    </source>
</evidence>
<dbReference type="NCBIfam" id="NF002270">
    <property type="entry name" value="PRK01202.1"/>
    <property type="match status" value="1"/>
</dbReference>
<dbReference type="PANTHER" id="PTHR11715:SF3">
    <property type="entry name" value="GLYCINE CLEAVAGE SYSTEM H PROTEIN-RELATED"/>
    <property type="match status" value="1"/>
</dbReference>
<organism evidence="4">
    <name type="scientific">hydrothermal vent metagenome</name>
    <dbReference type="NCBI Taxonomy" id="652676"/>
    <lineage>
        <taxon>unclassified sequences</taxon>
        <taxon>metagenomes</taxon>
        <taxon>ecological metagenomes</taxon>
    </lineage>
</organism>
<reference evidence="4" key="1">
    <citation type="submission" date="2018-06" db="EMBL/GenBank/DDBJ databases">
        <authorList>
            <person name="Zhirakovskaya E."/>
        </authorList>
    </citation>
    <scope>NUCLEOTIDE SEQUENCE</scope>
</reference>
<name>A0A3B1CWJ4_9ZZZZ</name>
<proteinExistence type="inferred from homology"/>
<dbReference type="InterPro" id="IPR033753">
    <property type="entry name" value="GCV_H/Fam206"/>
</dbReference>
<dbReference type="AlphaFoldDB" id="A0A3B1CWJ4"/>
<dbReference type="SUPFAM" id="SSF51230">
    <property type="entry name" value="Single hybrid motif"/>
    <property type="match status" value="1"/>
</dbReference>
<dbReference type="GO" id="GO:0009249">
    <property type="term" value="P:protein lipoylation"/>
    <property type="evidence" value="ECO:0007669"/>
    <property type="project" value="TreeGrafter"/>
</dbReference>
<dbReference type="InterPro" id="IPR011053">
    <property type="entry name" value="Single_hybrid_motif"/>
</dbReference>
<dbReference type="NCBIfam" id="TIGR00527">
    <property type="entry name" value="gcvH"/>
    <property type="match status" value="1"/>
</dbReference>
<dbReference type="Gene3D" id="2.40.50.100">
    <property type="match status" value="1"/>
</dbReference>
<dbReference type="EMBL" id="UOGE01000087">
    <property type="protein sequence ID" value="VAX23605.1"/>
    <property type="molecule type" value="Genomic_DNA"/>
</dbReference>
<dbReference type="InterPro" id="IPR002930">
    <property type="entry name" value="GCV_H"/>
</dbReference>
<keyword evidence="2" id="KW-0450">Lipoyl</keyword>
<dbReference type="GO" id="GO:0005829">
    <property type="term" value="C:cytosol"/>
    <property type="evidence" value="ECO:0007669"/>
    <property type="project" value="TreeGrafter"/>
</dbReference>
<accession>A0A3B1CWJ4</accession>
<gene>
    <name evidence="4" type="ORF">MNBD_NITROSPINAE02-937</name>
</gene>
<dbReference type="PANTHER" id="PTHR11715">
    <property type="entry name" value="GLYCINE CLEAVAGE SYSTEM H PROTEIN"/>
    <property type="match status" value="1"/>
</dbReference>
<dbReference type="InterPro" id="IPR003016">
    <property type="entry name" value="2-oxoA_DH_lipoyl-BS"/>
</dbReference>
<dbReference type="GO" id="GO:0005960">
    <property type="term" value="C:glycine cleavage complex"/>
    <property type="evidence" value="ECO:0007669"/>
    <property type="project" value="InterPro"/>
</dbReference>
<protein>
    <submittedName>
        <fullName evidence="4">Glycine cleavage system H protein</fullName>
    </submittedName>
</protein>
<dbReference type="GO" id="GO:0019464">
    <property type="term" value="P:glycine decarboxylation via glycine cleavage system"/>
    <property type="evidence" value="ECO:0007669"/>
    <property type="project" value="InterPro"/>
</dbReference>
<evidence type="ECO:0000313" key="4">
    <source>
        <dbReference type="EMBL" id="VAX23605.1"/>
    </source>
</evidence>
<dbReference type="InterPro" id="IPR000089">
    <property type="entry name" value="Biotin_lipoyl"/>
</dbReference>
<evidence type="ECO:0000259" key="3">
    <source>
        <dbReference type="PROSITE" id="PS50968"/>
    </source>
</evidence>
<dbReference type="PROSITE" id="PS00189">
    <property type="entry name" value="LIPOYL"/>
    <property type="match status" value="1"/>
</dbReference>
<evidence type="ECO:0000256" key="2">
    <source>
        <dbReference type="ARBA" id="ARBA00022823"/>
    </source>
</evidence>
<dbReference type="PROSITE" id="PS50968">
    <property type="entry name" value="BIOTINYL_LIPOYL"/>
    <property type="match status" value="1"/>
</dbReference>
<dbReference type="CDD" id="cd06848">
    <property type="entry name" value="GCS_H"/>
    <property type="match status" value="1"/>
</dbReference>
<feature type="domain" description="Lipoyl-binding" evidence="3">
    <location>
        <begin position="22"/>
        <end position="104"/>
    </location>
</feature>
<dbReference type="InterPro" id="IPR017453">
    <property type="entry name" value="GCV_H_sub"/>
</dbReference>
<comment type="similarity">
    <text evidence="1">Belongs to the GcvH family.</text>
</comment>